<accession>A0A0D8Y2Z9</accession>
<dbReference type="Proteomes" id="UP000053766">
    <property type="component" value="Unassembled WGS sequence"/>
</dbReference>
<evidence type="ECO:0000313" key="1">
    <source>
        <dbReference type="EMBL" id="KJH50394.1"/>
    </source>
</evidence>
<dbReference type="AlphaFoldDB" id="A0A0D8Y2Z9"/>
<organism evidence="1 2">
    <name type="scientific">Dictyocaulus viviparus</name>
    <name type="common">Bovine lungworm</name>
    <dbReference type="NCBI Taxonomy" id="29172"/>
    <lineage>
        <taxon>Eukaryota</taxon>
        <taxon>Metazoa</taxon>
        <taxon>Ecdysozoa</taxon>
        <taxon>Nematoda</taxon>
        <taxon>Chromadorea</taxon>
        <taxon>Rhabditida</taxon>
        <taxon>Rhabditina</taxon>
        <taxon>Rhabditomorpha</taxon>
        <taxon>Strongyloidea</taxon>
        <taxon>Metastrongylidae</taxon>
        <taxon>Dictyocaulus</taxon>
    </lineage>
</organism>
<reference evidence="1 2" key="1">
    <citation type="submission" date="2013-11" db="EMBL/GenBank/DDBJ databases">
        <title>Draft genome of the bovine lungworm Dictyocaulus viviparus.</title>
        <authorList>
            <person name="Mitreva M."/>
        </authorList>
    </citation>
    <scope>NUCLEOTIDE SEQUENCE [LARGE SCALE GENOMIC DNA]</scope>
    <source>
        <strain evidence="1 2">HannoverDv2000</strain>
    </source>
</reference>
<protein>
    <submittedName>
        <fullName evidence="1">Uncharacterized protein</fullName>
    </submittedName>
</protein>
<sequence length="74" mass="8493">MRSFFEVEVDPENDLADLQSQVHDQRNESVGLENQLVNVLTTLLGTTCQKLTVISGNIQSLMKEFHRQIVRQYS</sequence>
<evidence type="ECO:0000313" key="2">
    <source>
        <dbReference type="Proteomes" id="UP000053766"/>
    </source>
</evidence>
<reference evidence="2" key="2">
    <citation type="journal article" date="2016" name="Sci. Rep.">
        <title>Dictyocaulus viviparus genome, variome and transcriptome elucidate lungworm biology and support future intervention.</title>
        <authorList>
            <person name="McNulty S.N."/>
            <person name="Strube C."/>
            <person name="Rosa B.A."/>
            <person name="Martin J.C."/>
            <person name="Tyagi R."/>
            <person name="Choi Y.J."/>
            <person name="Wang Q."/>
            <person name="Hallsworth Pepin K."/>
            <person name="Zhang X."/>
            <person name="Ozersky P."/>
            <person name="Wilson R.K."/>
            <person name="Sternberg P.W."/>
            <person name="Gasser R.B."/>
            <person name="Mitreva M."/>
        </authorList>
    </citation>
    <scope>NUCLEOTIDE SEQUENCE [LARGE SCALE GENOMIC DNA]</scope>
    <source>
        <strain evidence="2">HannoverDv2000</strain>
    </source>
</reference>
<name>A0A0D8Y2Z9_DICVI</name>
<dbReference type="EMBL" id="KN716207">
    <property type="protein sequence ID" value="KJH50394.1"/>
    <property type="molecule type" value="Genomic_DNA"/>
</dbReference>
<gene>
    <name evidence="1" type="ORF">DICVIV_03474</name>
</gene>
<proteinExistence type="predicted"/>
<keyword evidence="2" id="KW-1185">Reference proteome</keyword>